<name>A0ABU0D8P5_9BACI</name>
<feature type="domain" description="NERD" evidence="1">
    <location>
        <begin position="37"/>
        <end position="147"/>
    </location>
</feature>
<evidence type="ECO:0000259" key="1">
    <source>
        <dbReference type="PROSITE" id="PS50965"/>
    </source>
</evidence>
<evidence type="ECO:0000313" key="3">
    <source>
        <dbReference type="Proteomes" id="UP001232343"/>
    </source>
</evidence>
<keyword evidence="3" id="KW-1185">Reference proteome</keyword>
<organism evidence="2 3">
    <name type="scientific">Lederbergia wuyishanensis</name>
    <dbReference type="NCBI Taxonomy" id="1347903"/>
    <lineage>
        <taxon>Bacteria</taxon>
        <taxon>Bacillati</taxon>
        <taxon>Bacillota</taxon>
        <taxon>Bacilli</taxon>
        <taxon>Bacillales</taxon>
        <taxon>Bacillaceae</taxon>
        <taxon>Lederbergia</taxon>
    </lineage>
</organism>
<dbReference type="Proteomes" id="UP001232343">
    <property type="component" value="Unassembled WGS sequence"/>
</dbReference>
<dbReference type="PROSITE" id="PS50965">
    <property type="entry name" value="NERD"/>
    <property type="match status" value="1"/>
</dbReference>
<dbReference type="EMBL" id="JAUSUO010000011">
    <property type="protein sequence ID" value="MDQ0344779.1"/>
    <property type="molecule type" value="Genomic_DNA"/>
</dbReference>
<dbReference type="Pfam" id="PF08378">
    <property type="entry name" value="NERD"/>
    <property type="match status" value="1"/>
</dbReference>
<evidence type="ECO:0000313" key="2">
    <source>
        <dbReference type="EMBL" id="MDQ0344779.1"/>
    </source>
</evidence>
<sequence>MNIKSRVESDELKAFRILKSRKTLSTEEADQLARLEKGYEGELLFDERVNRLSKEWLVLDDLQLESNNTNFQIDSIIIAQKLILLFEIKNHEGDYYIEDGKWYYINGTPIQNPVNQLERSESLFRRLLQELGNNIPIESYIIYVNPDFHIYNTIRNLPIIFPNQLNRFFTKLDQLSSKVNGYHMRLAKKIASLHKIKSSYSNLPKYSYDKLRKGVICANCSSFNLESKRRVLTCKNCGTIEIFPNQKITTSIIFDWCNGIRSEDTIRRVLLKHYAIKGNGKASYYERTT</sequence>
<comment type="caution">
    <text evidence="2">The sequence shown here is derived from an EMBL/GenBank/DDBJ whole genome shotgun (WGS) entry which is preliminary data.</text>
</comment>
<protein>
    <recommendedName>
        <fullName evidence="1">NERD domain-containing protein</fullName>
    </recommendedName>
</protein>
<gene>
    <name evidence="2" type="ORF">J2S14_003623</name>
</gene>
<dbReference type="RefSeq" id="WP_244681243.1">
    <property type="nucleotide sequence ID" value="NZ_JALIRM010000004.1"/>
</dbReference>
<reference evidence="2 3" key="1">
    <citation type="submission" date="2023-07" db="EMBL/GenBank/DDBJ databases">
        <title>Genomic Encyclopedia of Type Strains, Phase IV (KMG-IV): sequencing the most valuable type-strain genomes for metagenomic binning, comparative biology and taxonomic classification.</title>
        <authorList>
            <person name="Goeker M."/>
        </authorList>
    </citation>
    <scope>NUCLEOTIDE SEQUENCE [LARGE SCALE GENOMIC DNA]</scope>
    <source>
        <strain evidence="2 3">DSM 27848</strain>
    </source>
</reference>
<accession>A0ABU0D8P5</accession>
<proteinExistence type="predicted"/>
<dbReference type="InterPro" id="IPR011528">
    <property type="entry name" value="NERD"/>
</dbReference>